<dbReference type="SUPFAM" id="SSF56281">
    <property type="entry name" value="Metallo-hydrolase/oxidoreductase"/>
    <property type="match status" value="1"/>
</dbReference>
<dbReference type="InterPro" id="IPR001279">
    <property type="entry name" value="Metallo-B-lactamas"/>
</dbReference>
<evidence type="ECO:0000313" key="4">
    <source>
        <dbReference type="Proteomes" id="UP001500238"/>
    </source>
</evidence>
<dbReference type="SMART" id="SM00849">
    <property type="entry name" value="Lactamase_B"/>
    <property type="match status" value="1"/>
</dbReference>
<keyword evidence="1" id="KW-0732">Signal</keyword>
<feature type="domain" description="Metallo-beta-lactamase" evidence="2">
    <location>
        <begin position="51"/>
        <end position="243"/>
    </location>
</feature>
<dbReference type="EMBL" id="BAAAES010000007">
    <property type="protein sequence ID" value="GAA0665830.1"/>
    <property type="molecule type" value="Genomic_DNA"/>
</dbReference>
<dbReference type="Pfam" id="PF00753">
    <property type="entry name" value="Lactamase_B"/>
    <property type="match status" value="1"/>
</dbReference>
<evidence type="ECO:0000259" key="2">
    <source>
        <dbReference type="SMART" id="SM00849"/>
    </source>
</evidence>
<dbReference type="NCBIfam" id="NF033105">
    <property type="entry name" value="bla_subclass_B3"/>
    <property type="match status" value="1"/>
</dbReference>
<evidence type="ECO:0000313" key="3">
    <source>
        <dbReference type="EMBL" id="GAA0665830.1"/>
    </source>
</evidence>
<sequence>MTRLVTLAAAFALLASAAPTAAQDAAQRRQWNAPAAPFRIVGNVYYVGTAGLSSFLIADPKGLVVIDGGLPESAPLIVANIRRLGFRLRDIRFLLNNHSHVDHAGGLAALRRASGAPLVASLGDSADLIAGRTIGRSDLSGFPPVRPARTIRDGAAITVGKTRLVAHLTPGHTNGATSWSLHTSEGGKPIDVLFLSSLSVAGRPLVTRPHGGGPARDTVAVAQFRNTFRTLATMRADVVLSYHAELFDLAGKRRAQRAGNALAFVDPAELPRQVASARAAFEHALAAQRRSPQS</sequence>
<dbReference type="NCBIfam" id="NF012229">
    <property type="entry name" value="bla_class_B_core"/>
    <property type="match status" value="1"/>
</dbReference>
<name>A0ABN1HT03_9SPHN</name>
<dbReference type="InterPro" id="IPR036866">
    <property type="entry name" value="RibonucZ/Hydroxyglut_hydro"/>
</dbReference>
<feature type="signal peptide" evidence="1">
    <location>
        <begin position="1"/>
        <end position="21"/>
    </location>
</feature>
<protein>
    <submittedName>
        <fullName evidence="3">CAU/MBL1b family subclass B3 metallo-beta-lactamase</fullName>
    </submittedName>
</protein>
<evidence type="ECO:0000256" key="1">
    <source>
        <dbReference type="SAM" id="SignalP"/>
    </source>
</evidence>
<accession>A0ABN1HT03</accession>
<dbReference type="Proteomes" id="UP001500238">
    <property type="component" value="Unassembled WGS sequence"/>
</dbReference>
<dbReference type="PANTHER" id="PTHR42951">
    <property type="entry name" value="METALLO-BETA-LACTAMASE DOMAIN-CONTAINING"/>
    <property type="match status" value="1"/>
</dbReference>
<keyword evidence="4" id="KW-1185">Reference proteome</keyword>
<proteinExistence type="predicted"/>
<dbReference type="PANTHER" id="PTHR42951:SF17">
    <property type="entry name" value="METALLO-BETA-LACTAMASE DOMAIN-CONTAINING PROTEIN"/>
    <property type="match status" value="1"/>
</dbReference>
<dbReference type="Gene3D" id="3.60.15.10">
    <property type="entry name" value="Ribonuclease Z/Hydroxyacylglutathione hydrolase-like"/>
    <property type="match status" value="1"/>
</dbReference>
<feature type="chain" id="PRO_5045980697" evidence="1">
    <location>
        <begin position="22"/>
        <end position="294"/>
    </location>
</feature>
<organism evidence="3 4">
    <name type="scientific">Sphingomonas insulae</name>
    <dbReference type="NCBI Taxonomy" id="424800"/>
    <lineage>
        <taxon>Bacteria</taxon>
        <taxon>Pseudomonadati</taxon>
        <taxon>Pseudomonadota</taxon>
        <taxon>Alphaproteobacteria</taxon>
        <taxon>Sphingomonadales</taxon>
        <taxon>Sphingomonadaceae</taxon>
        <taxon>Sphingomonas</taxon>
    </lineage>
</organism>
<dbReference type="InterPro" id="IPR050855">
    <property type="entry name" value="NDM-1-like"/>
</dbReference>
<dbReference type="RefSeq" id="WP_163959055.1">
    <property type="nucleotide sequence ID" value="NZ_BAAAES010000007.1"/>
</dbReference>
<gene>
    <name evidence="3" type="primary">blaCAU</name>
    <name evidence="3" type="ORF">GCM10009102_14540</name>
</gene>
<comment type="caution">
    <text evidence="3">The sequence shown here is derived from an EMBL/GenBank/DDBJ whole genome shotgun (WGS) entry which is preliminary data.</text>
</comment>
<reference evidence="3 4" key="1">
    <citation type="journal article" date="2019" name="Int. J. Syst. Evol. Microbiol.">
        <title>The Global Catalogue of Microorganisms (GCM) 10K type strain sequencing project: providing services to taxonomists for standard genome sequencing and annotation.</title>
        <authorList>
            <consortium name="The Broad Institute Genomics Platform"/>
            <consortium name="The Broad Institute Genome Sequencing Center for Infectious Disease"/>
            <person name="Wu L."/>
            <person name="Ma J."/>
        </authorList>
    </citation>
    <scope>NUCLEOTIDE SEQUENCE [LARGE SCALE GENOMIC DNA]</scope>
    <source>
        <strain evidence="3 4">JCM 14603</strain>
    </source>
</reference>